<reference evidence="2" key="2">
    <citation type="journal article" date="2011" name="Vet. Microbiol.">
        <title>Detection and evaluation of novel herpesviruses in routine and pathological samples from Asian and African elephants: identification of two new probosciviruses (EEHV5 and EEHV6) and two new gammaherpesviruses (EGHV3B and EGHV5).</title>
        <authorList>
            <person name="Latimer E"/>
            <person name="Zong JC"/>
            <person name="Heaggans SY"/>
            <person name="Richman LK"/>
            <person name="Hayward GS."/>
        </authorList>
    </citation>
    <scope>NUCLEOTIDE SEQUENCE [LARGE SCALE GENOMIC DNA]</scope>
</reference>
<name>A0A0S1TPW2_9BETA</name>
<reference evidence="1 2" key="5">
    <citation type="journal article" date="2016" name="MSphere">
        <title>Comparison of the Gene Coding Contents and Other Unusual Features of the GC-Rich and AT-Rich Branch Probosciviruses.</title>
        <authorList>
            <person name="Ling P.D."/>
            <person name="Long S.Y."/>
            <person name="Zong J.C."/>
            <person name="Heaggans S.Y."/>
            <person name="Qin X."/>
            <person name="Hayward G.S."/>
        </authorList>
    </citation>
    <scope>NUCLEOTIDE SEQUENCE [LARGE SCALE GENOMIC DNA]</scope>
    <source>
        <strain evidence="1">North American NAP69</strain>
    </source>
</reference>
<accession>A0A0S1TPW2</accession>
<reference evidence="2" key="1">
    <citation type="journal article" date="2009" name="Vet. Pathol.">
        <title>Clinico-pathologic features of fatal disease attributed to new variants of endotheliotropic herpesviruses in two Asian elephants (Elephas maximus).</title>
        <authorList>
            <person name="Garner M.M."/>
            <person name="Helmick K."/>
            <person name="Ochsenreiter J."/>
            <person name="Richman L.K."/>
            <person name="Latimer E."/>
            <person name="Wise A.G."/>
            <person name="Maes R.K."/>
            <person name="Kiupel M."/>
            <person name="Nordhausen R.W."/>
            <person name="Zong J.C."/>
            <person name="Hayward G.S."/>
        </authorList>
    </citation>
    <scope>NUCLEOTIDE SEQUENCE [LARGE SCALE GENOMIC DNA]</scope>
</reference>
<reference evidence="2" key="3">
    <citation type="journal article" date="2014" name="J. Virol.">
        <title>Comparative genome analysis of four elephant endotheliotropic herpesviruses, EEHV3, EEHV4, EEHV5, and EEHV6, from cases of hemorrhagic disease or viremia.</title>
        <authorList>
            <person name="Zong JC"/>
            <person name="Latimer EM"/>
            <person name="Long SY"/>
            <person name="Richman LK"/>
            <person name="Heaggans SY"/>
            <person name="Hayward GS."/>
        </authorList>
    </citation>
    <scope>NUCLEOTIDE SEQUENCE [LARGE SCALE GENOMIC DNA]</scope>
</reference>
<protein>
    <submittedName>
        <fullName evidence="1">Protein E30A</fullName>
    </submittedName>
</protein>
<evidence type="ECO:0000313" key="2">
    <source>
        <dbReference type="Proteomes" id="UP000161618"/>
    </source>
</evidence>
<reference evidence="1 2" key="4">
    <citation type="journal article" date="2016" name="MSphere">
        <title>Complete Genome Sequence of Elephant Endotheliotropic Herpesvirus 4, the First Example of a GC-Rich Branch Proboscivirus.</title>
        <authorList>
            <person name="Ling P.D."/>
            <person name="Long S.Y."/>
            <person name="Fuery A."/>
            <person name="Peng R.S."/>
            <person name="Heaggans S.Y."/>
            <person name="Qin X."/>
            <person name="Worley K.C."/>
            <person name="Dugan S."/>
            <person name="Hayward G.S."/>
        </authorList>
    </citation>
    <scope>NUCLEOTIDE SEQUENCE [LARGE SCALE GENOMIC DNA]</scope>
    <source>
        <strain evidence="1">North American NAP69</strain>
    </source>
</reference>
<keyword evidence="2" id="KW-1185">Reference proteome</keyword>
<proteinExistence type="predicted"/>
<dbReference type="RefSeq" id="YP_009179280.1">
    <property type="nucleotide sequence ID" value="NC_028379.1"/>
</dbReference>
<organism evidence="1 2">
    <name type="scientific">Elephant endotheliotropic herpesvirus 4</name>
    <dbReference type="NCBI Taxonomy" id="548914"/>
    <lineage>
        <taxon>Viruses</taxon>
        <taxon>Duplodnaviria</taxon>
        <taxon>Heunggongvirae</taxon>
        <taxon>Peploviricota</taxon>
        <taxon>Herviviricetes</taxon>
        <taxon>Herpesvirales</taxon>
        <taxon>Orthoherpesviridae</taxon>
        <taxon>Betaherpesvirinae</taxon>
        <taxon>Proboscivirus</taxon>
    </lineage>
</organism>
<sequence>MQFRVFVDWLVLVGLINYEENGVGSEGGEQVEVHESNEPDHVEDGDDTYPDAAYYYDYVDDNGDYYVNGTLPYNNTGLYPYGFNGTYEYDMSGSGSGYYDLGTNGTNYGDGQYNPYDYDGEVPEYIYSLLYGL</sequence>
<evidence type="ECO:0000313" key="1">
    <source>
        <dbReference type="EMBL" id="ALM26040.1"/>
    </source>
</evidence>
<gene>
    <name evidence="1" type="primary">E30A</name>
</gene>
<dbReference type="Proteomes" id="UP000161618">
    <property type="component" value="Segment"/>
</dbReference>
<dbReference type="KEGG" id="vg:26196555"/>
<dbReference type="GeneID" id="26196555"/>
<dbReference type="EMBL" id="KT832477">
    <property type="protein sequence ID" value="ALM26040.1"/>
    <property type="molecule type" value="Genomic_DNA"/>
</dbReference>